<dbReference type="PANTHER" id="PTHR43877:SF6">
    <property type="entry name" value="GCN5-RELATED N-ACETYLTRANSFERASE"/>
    <property type="match status" value="1"/>
</dbReference>
<dbReference type="Gene3D" id="3.40.630.30">
    <property type="match status" value="1"/>
</dbReference>
<dbReference type="InterPro" id="IPR000182">
    <property type="entry name" value="GNAT_dom"/>
</dbReference>
<accession>A0ABU5RQY4</accession>
<dbReference type="Pfam" id="PF00583">
    <property type="entry name" value="Acetyltransf_1"/>
    <property type="match status" value="1"/>
</dbReference>
<keyword evidence="2" id="KW-0012">Acyltransferase</keyword>
<dbReference type="SUPFAM" id="SSF55729">
    <property type="entry name" value="Acyl-CoA N-acyltransferases (Nat)"/>
    <property type="match status" value="1"/>
</dbReference>
<reference evidence="4 5" key="1">
    <citation type="submission" date="2023-12" db="EMBL/GenBank/DDBJ databases">
        <title>Baltic Sea Cyanobacteria.</title>
        <authorList>
            <person name="Delbaje E."/>
            <person name="Fewer D.P."/>
            <person name="Shishido T.K."/>
        </authorList>
    </citation>
    <scope>NUCLEOTIDE SEQUENCE [LARGE SCALE GENOMIC DNA]</scope>
    <source>
        <strain evidence="4 5">UHCC 0139</strain>
    </source>
</reference>
<name>A0ABU5RQY4_9CYAN</name>
<dbReference type="PROSITE" id="PS51186">
    <property type="entry name" value="GNAT"/>
    <property type="match status" value="1"/>
</dbReference>
<dbReference type="InterPro" id="IPR016181">
    <property type="entry name" value="Acyl_CoA_acyltransferase"/>
</dbReference>
<keyword evidence="5" id="KW-1185">Reference proteome</keyword>
<evidence type="ECO:0000313" key="5">
    <source>
        <dbReference type="Proteomes" id="UP001304461"/>
    </source>
</evidence>
<dbReference type="Proteomes" id="UP001304461">
    <property type="component" value="Unassembled WGS sequence"/>
</dbReference>
<gene>
    <name evidence="4" type="ORF">VB738_02695</name>
</gene>
<organism evidence="4 5">
    <name type="scientific">Cyanobium gracile UHCC 0139</name>
    <dbReference type="NCBI Taxonomy" id="3110308"/>
    <lineage>
        <taxon>Bacteria</taxon>
        <taxon>Bacillati</taxon>
        <taxon>Cyanobacteriota</taxon>
        <taxon>Cyanophyceae</taxon>
        <taxon>Synechococcales</taxon>
        <taxon>Prochlorococcaceae</taxon>
        <taxon>Cyanobium</taxon>
    </lineage>
</organism>
<evidence type="ECO:0000259" key="3">
    <source>
        <dbReference type="PROSITE" id="PS51186"/>
    </source>
</evidence>
<protein>
    <submittedName>
        <fullName evidence="4">GNAT family N-acetyltransferase</fullName>
    </submittedName>
</protein>
<dbReference type="CDD" id="cd04301">
    <property type="entry name" value="NAT_SF"/>
    <property type="match status" value="1"/>
</dbReference>
<keyword evidence="1" id="KW-0808">Transferase</keyword>
<evidence type="ECO:0000256" key="1">
    <source>
        <dbReference type="ARBA" id="ARBA00022679"/>
    </source>
</evidence>
<evidence type="ECO:0000256" key="2">
    <source>
        <dbReference type="ARBA" id="ARBA00023315"/>
    </source>
</evidence>
<dbReference type="EMBL" id="JAYGHX010000001">
    <property type="protein sequence ID" value="MEA5390162.1"/>
    <property type="molecule type" value="Genomic_DNA"/>
</dbReference>
<feature type="domain" description="N-acetyltransferase" evidence="3">
    <location>
        <begin position="5"/>
        <end position="166"/>
    </location>
</feature>
<dbReference type="InterPro" id="IPR050832">
    <property type="entry name" value="Bact_Acetyltransf"/>
</dbReference>
<comment type="caution">
    <text evidence="4">The sequence shown here is derived from an EMBL/GenBank/DDBJ whole genome shotgun (WGS) entry which is preliminary data.</text>
</comment>
<sequence>MASALSFRPLTQADRQRLESLCIACSDFFECIEAQPGGCETAAELLGPLAPDVGSGEKSLVGVEFGRELVGVVELLAGFPGPQEWYVGLLLLHPERRGAGAGTAIWEHLRQQMTQEGATTVRLIVQQQNPRARRFWERQGFTVEREMMATAGKLESPVWLLRRDLQAPAAHAVAAQ</sequence>
<proteinExistence type="predicted"/>
<dbReference type="RefSeq" id="WP_323304273.1">
    <property type="nucleotide sequence ID" value="NZ_JAYGHX010000001.1"/>
</dbReference>
<dbReference type="PANTHER" id="PTHR43877">
    <property type="entry name" value="AMINOALKYLPHOSPHONATE N-ACETYLTRANSFERASE-RELATED-RELATED"/>
    <property type="match status" value="1"/>
</dbReference>
<evidence type="ECO:0000313" key="4">
    <source>
        <dbReference type="EMBL" id="MEA5390162.1"/>
    </source>
</evidence>